<dbReference type="EC" id="1.14.13.-" evidence="5"/>
<keyword evidence="5" id="KW-0963">Cytoplasm</keyword>
<keyword evidence="8" id="KW-1185">Reference proteome</keyword>
<comment type="subcellular location">
    <subcellularLocation>
        <location evidence="5">Cytoplasm</location>
    </subcellularLocation>
</comment>
<comment type="subunit">
    <text evidence="5">Monomer.</text>
</comment>
<dbReference type="Pfam" id="PF01494">
    <property type="entry name" value="FAD_binding_3"/>
    <property type="match status" value="1"/>
</dbReference>
<keyword evidence="5" id="KW-0547">Nucleotide-binding</keyword>
<dbReference type="PRINTS" id="PR00420">
    <property type="entry name" value="RNGMNOXGNASE"/>
</dbReference>
<dbReference type="Gene3D" id="3.50.50.60">
    <property type="entry name" value="FAD/NAD(P)-binding domain"/>
    <property type="match status" value="1"/>
</dbReference>
<feature type="binding site" evidence="5">
    <location>
        <position position="42"/>
    </location>
    <ligand>
        <name>NADPH</name>
        <dbReference type="ChEBI" id="CHEBI:57783"/>
    </ligand>
</feature>
<dbReference type="AlphaFoldDB" id="A0A9W6UJG4"/>
<evidence type="ECO:0000256" key="3">
    <source>
        <dbReference type="ARBA" id="ARBA00023002"/>
    </source>
</evidence>
<dbReference type="InterPro" id="IPR002938">
    <property type="entry name" value="FAD-bd"/>
</dbReference>
<reference evidence="7" key="1">
    <citation type="submission" date="2023-02" db="EMBL/GenBank/DDBJ databases">
        <title>Nocardiopsis ansamitocini NBRC 112285.</title>
        <authorList>
            <person name="Ichikawa N."/>
            <person name="Sato H."/>
            <person name="Tonouchi N."/>
        </authorList>
    </citation>
    <scope>NUCLEOTIDE SEQUENCE</scope>
    <source>
        <strain evidence="7">NBRC 112285</strain>
    </source>
</reference>
<evidence type="ECO:0000256" key="2">
    <source>
        <dbReference type="ARBA" id="ARBA00022827"/>
    </source>
</evidence>
<dbReference type="PANTHER" id="PTHR46972">
    <property type="entry name" value="MONOOXYGENASE ASQM-RELATED"/>
    <property type="match status" value="1"/>
</dbReference>
<dbReference type="RefSeq" id="WP_285759960.1">
    <property type="nucleotide sequence ID" value="NZ_BSQG01000004.1"/>
</dbReference>
<dbReference type="HAMAP" id="MF_00845">
    <property type="entry name" value="TetX_monooxygenase"/>
    <property type="match status" value="1"/>
</dbReference>
<dbReference type="GO" id="GO:0071949">
    <property type="term" value="F:FAD binding"/>
    <property type="evidence" value="ECO:0007669"/>
    <property type="project" value="InterPro"/>
</dbReference>
<dbReference type="EMBL" id="BSQG01000004">
    <property type="protein sequence ID" value="GLU48483.1"/>
    <property type="molecule type" value="Genomic_DNA"/>
</dbReference>
<dbReference type="Proteomes" id="UP001165092">
    <property type="component" value="Unassembled WGS sequence"/>
</dbReference>
<dbReference type="GO" id="GO:0005737">
    <property type="term" value="C:cytoplasm"/>
    <property type="evidence" value="ECO:0007669"/>
    <property type="project" value="UniProtKB-SubCell"/>
</dbReference>
<evidence type="ECO:0000256" key="1">
    <source>
        <dbReference type="ARBA" id="ARBA00022630"/>
    </source>
</evidence>
<organism evidence="7 8">
    <name type="scientific">Nocardiopsis ansamitocini</name>
    <dbReference type="NCBI Taxonomy" id="1670832"/>
    <lineage>
        <taxon>Bacteria</taxon>
        <taxon>Bacillati</taxon>
        <taxon>Actinomycetota</taxon>
        <taxon>Actinomycetes</taxon>
        <taxon>Streptosporangiales</taxon>
        <taxon>Nocardiopsidaceae</taxon>
        <taxon>Nocardiopsis</taxon>
    </lineage>
</organism>
<dbReference type="InterPro" id="IPR043683">
    <property type="entry name" value="TetX_monooxygenase"/>
</dbReference>
<protein>
    <recommendedName>
        <fullName evidence="5">Flavin-dependent monooxygenase</fullName>
    </recommendedName>
    <alternativeName>
        <fullName evidence="5">TetX monooxygenase</fullName>
        <shortName evidence="5">TetX</shortName>
        <ecNumber evidence="5">1.14.13.-</ecNumber>
    </alternativeName>
</protein>
<comment type="caution">
    <text evidence="7">The sequence shown here is derived from an EMBL/GenBank/DDBJ whole genome shotgun (WGS) entry which is preliminary data.</text>
</comment>
<comment type="function">
    <text evidence="5">An FAD-requiring monooxygenase active on some tetracycline antibiotic derivatives, which leads to their inactivation. Hydroxylates carbon 11a of tetracycline and some analogs.</text>
</comment>
<evidence type="ECO:0000259" key="6">
    <source>
        <dbReference type="Pfam" id="PF01494"/>
    </source>
</evidence>
<feature type="binding site" evidence="5">
    <location>
        <position position="299"/>
    </location>
    <ligand>
        <name>FAD</name>
        <dbReference type="ChEBI" id="CHEBI:57692"/>
    </ligand>
</feature>
<sequence>MTTHHPIAILGAGLGGLTAARVLHVKGIEAAVFDLEAGRDARSQGGMLDIHDTSGQKAVRSAELWDAFADIIRHGGEAMRILDHTGAVLREEADDGRLKRPEVDRGQLRDMFLDALPQSIVRWGHKATAARPLPGGNGRHEVTFANGHTITTDLLIGADGAWSKVRPLVTDAWPAYTGISFVEADLFDADDRHPEQAAVIGEGMLFAFRGTTGFLGHKESDGSLHTYLGFRVPEEWLDTIDFTDTPAARKAVLDRLGGWDEGLRGLVEHADAPLIPRRIHALPPGISWARVPGVTLLGDAAHLMSPFAGEGANLAMYDGSLLALAIAARPGDTEAALASYEADLFPRSGASAHESAQSLEMLFNEESPKGLLEMFEQIDTQIAAAEQAPPTA</sequence>
<keyword evidence="2 5" id="KW-0274">FAD</keyword>
<feature type="domain" description="FAD-binding" evidence="6">
    <location>
        <begin position="293"/>
        <end position="343"/>
    </location>
</feature>
<keyword evidence="3 5" id="KW-0560">Oxidoreductase</keyword>
<proteinExistence type="inferred from homology"/>
<accession>A0A9W6UJG4</accession>
<keyword evidence="5" id="KW-0521">NADP</keyword>
<feature type="binding site" evidence="5">
    <location>
        <position position="49"/>
    </location>
    <ligand>
        <name>FAD</name>
        <dbReference type="ChEBI" id="CHEBI:57692"/>
    </ligand>
</feature>
<evidence type="ECO:0000313" key="8">
    <source>
        <dbReference type="Proteomes" id="UP001165092"/>
    </source>
</evidence>
<dbReference type="PANTHER" id="PTHR46972:SF1">
    <property type="entry name" value="FAD DEPENDENT OXIDOREDUCTASE DOMAIN-CONTAINING PROTEIN"/>
    <property type="match status" value="1"/>
</dbReference>
<comment type="cofactor">
    <cofactor evidence="5">
        <name>FAD</name>
        <dbReference type="ChEBI" id="CHEBI:57692"/>
    </cofactor>
</comment>
<dbReference type="GO" id="GO:0004497">
    <property type="term" value="F:monooxygenase activity"/>
    <property type="evidence" value="ECO:0007669"/>
    <property type="project" value="UniProtKB-UniRule"/>
</dbReference>
<comment type="catalytic activity">
    <reaction evidence="5">
        <text>a tetracycline + NADPH + O2 + H(+) = an 11a-hydroxytetracycline + NADP(+) + H2O</text>
        <dbReference type="Rhea" id="RHEA:61444"/>
        <dbReference type="ChEBI" id="CHEBI:15377"/>
        <dbReference type="ChEBI" id="CHEBI:15378"/>
        <dbReference type="ChEBI" id="CHEBI:15379"/>
        <dbReference type="ChEBI" id="CHEBI:57783"/>
        <dbReference type="ChEBI" id="CHEBI:58349"/>
        <dbReference type="ChEBI" id="CHEBI:144644"/>
        <dbReference type="ChEBI" id="CHEBI:144645"/>
    </reaction>
</comment>
<dbReference type="InterPro" id="IPR036188">
    <property type="entry name" value="FAD/NAD-bd_sf"/>
</dbReference>
<feature type="binding site" evidence="5">
    <location>
        <position position="105"/>
    </location>
    <ligand>
        <name>FAD</name>
        <dbReference type="ChEBI" id="CHEBI:57692"/>
    </ligand>
</feature>
<comment type="similarity">
    <text evidence="5">Belongs to the aromatic-ring hydroxylase family. TetX subfamily.</text>
</comment>
<name>A0A9W6UJG4_9ACTN</name>
<comment type="domain">
    <text evidence="5">Consists of an N-terminal FAD-binding domain with a Rossman fold and a C-terminal substrate-binding domain.</text>
</comment>
<gene>
    <name evidence="7" type="ORF">Nans01_28340</name>
</gene>
<evidence type="ECO:0000256" key="4">
    <source>
        <dbReference type="ARBA" id="ARBA00023033"/>
    </source>
</evidence>
<evidence type="ECO:0000313" key="7">
    <source>
        <dbReference type="EMBL" id="GLU48483.1"/>
    </source>
</evidence>
<evidence type="ECO:0000256" key="5">
    <source>
        <dbReference type="HAMAP-Rule" id="MF_00845"/>
    </source>
</evidence>
<dbReference type="SUPFAM" id="SSF51905">
    <property type="entry name" value="FAD/NAD(P)-binding domain"/>
    <property type="match status" value="1"/>
</dbReference>
<dbReference type="GO" id="GO:0046677">
    <property type="term" value="P:response to antibiotic"/>
    <property type="evidence" value="ECO:0007669"/>
    <property type="project" value="InterPro"/>
</dbReference>
<keyword evidence="1 5" id="KW-0285">Flavoprotein</keyword>
<keyword evidence="4 5" id="KW-0503">Monooxygenase</keyword>